<name>A0A6S6S2C6_9BACT</name>
<organism evidence="1">
    <name type="scientific">uncultured Sulfurovum sp</name>
    <dbReference type="NCBI Taxonomy" id="269237"/>
    <lineage>
        <taxon>Bacteria</taxon>
        <taxon>Pseudomonadati</taxon>
        <taxon>Campylobacterota</taxon>
        <taxon>Epsilonproteobacteria</taxon>
        <taxon>Campylobacterales</taxon>
        <taxon>Sulfurovaceae</taxon>
        <taxon>Sulfurovum</taxon>
        <taxon>environmental samples</taxon>
    </lineage>
</organism>
<evidence type="ECO:0008006" key="2">
    <source>
        <dbReference type="Google" id="ProtNLM"/>
    </source>
</evidence>
<reference evidence="1" key="1">
    <citation type="submission" date="2020-01" db="EMBL/GenBank/DDBJ databases">
        <authorList>
            <person name="Meier V. D."/>
            <person name="Meier V D."/>
        </authorList>
    </citation>
    <scope>NUCLEOTIDE SEQUENCE</scope>
    <source>
        <strain evidence="1">HLG_WM_MAG_03</strain>
    </source>
</reference>
<protein>
    <recommendedName>
        <fullName evidence="2">Lipoprotein</fullName>
    </recommendedName>
</protein>
<dbReference type="AlphaFoldDB" id="A0A6S6S2C6"/>
<accession>A0A6S6S2C6</accession>
<dbReference type="EMBL" id="CACVAR010000119">
    <property type="protein sequence ID" value="CAA6803740.1"/>
    <property type="molecule type" value="Genomic_DNA"/>
</dbReference>
<proteinExistence type="predicted"/>
<dbReference type="PROSITE" id="PS51257">
    <property type="entry name" value="PROKAR_LIPOPROTEIN"/>
    <property type="match status" value="1"/>
</dbReference>
<gene>
    <name evidence="1" type="ORF">HELGO_WM35059</name>
</gene>
<evidence type="ECO:0000313" key="1">
    <source>
        <dbReference type="EMBL" id="CAA6803740.1"/>
    </source>
</evidence>
<sequence length="83" mass="9457">MKKGFLLIITLIFLMGCASSKRVYKPQCLELDKQLAELKNEKKFNSASLLTKMTLSNSVGMVNENSLDKEIQLSEMKLEKCNR</sequence>